<keyword evidence="9" id="KW-1185">Reference proteome</keyword>
<protein>
    <recommendedName>
        <fullName evidence="7">T-cell immunomodulatory protein TIP C2 domain-containing protein</fullName>
    </recommendedName>
</protein>
<dbReference type="EMBL" id="JABBWD010000013">
    <property type="protein sequence ID" value="KAG1779124.1"/>
    <property type="molecule type" value="Genomic_DNA"/>
</dbReference>
<evidence type="ECO:0000256" key="3">
    <source>
        <dbReference type="ARBA" id="ARBA00022989"/>
    </source>
</evidence>
<accession>A0A9P6ZYG7</accession>
<comment type="caution">
    <text evidence="8">The sequence shown here is derived from an EMBL/GenBank/DDBJ whole genome shotgun (WGS) entry which is preliminary data.</text>
</comment>
<dbReference type="Proteomes" id="UP000714275">
    <property type="component" value="Unassembled WGS sequence"/>
</dbReference>
<evidence type="ECO:0000256" key="4">
    <source>
        <dbReference type="ARBA" id="ARBA00023136"/>
    </source>
</evidence>
<keyword evidence="3" id="KW-1133">Transmembrane helix</keyword>
<dbReference type="Pfam" id="PF23122">
    <property type="entry name" value="C2_ITFG1"/>
    <property type="match status" value="1"/>
</dbReference>
<evidence type="ECO:0000313" key="9">
    <source>
        <dbReference type="Proteomes" id="UP000714275"/>
    </source>
</evidence>
<evidence type="ECO:0000256" key="5">
    <source>
        <dbReference type="ARBA" id="ARBA00023180"/>
    </source>
</evidence>
<feature type="domain" description="T-cell immunomodulatory protein TIP C2" evidence="7">
    <location>
        <begin position="214"/>
        <end position="275"/>
    </location>
</feature>
<dbReference type="PANTHER" id="PTHR13412">
    <property type="entry name" value="T-CELL IMMUNOMODULATORY PROTEIN HOMOLOG"/>
    <property type="match status" value="1"/>
</dbReference>
<feature type="region of interest" description="Disordered" evidence="6">
    <location>
        <begin position="1"/>
        <end position="23"/>
    </location>
</feature>
<proteinExistence type="predicted"/>
<comment type="subcellular location">
    <subcellularLocation>
        <location evidence="1">Membrane</location>
        <topology evidence="1">Single-pass type I membrane protein</topology>
    </subcellularLocation>
</comment>
<evidence type="ECO:0000256" key="1">
    <source>
        <dbReference type="ARBA" id="ARBA00004479"/>
    </source>
</evidence>
<evidence type="ECO:0000313" key="8">
    <source>
        <dbReference type="EMBL" id="KAG1779124.1"/>
    </source>
</evidence>
<feature type="compositionally biased region" description="Basic and acidic residues" evidence="6">
    <location>
        <begin position="1"/>
        <end position="19"/>
    </location>
</feature>
<dbReference type="GO" id="GO:0005886">
    <property type="term" value="C:plasma membrane"/>
    <property type="evidence" value="ECO:0007669"/>
    <property type="project" value="TreeGrafter"/>
</dbReference>
<dbReference type="InterPro" id="IPR057089">
    <property type="entry name" value="C2_TIP"/>
</dbReference>
<name>A0A9P6ZYG7_9AGAM</name>
<dbReference type="InterPro" id="IPR024881">
    <property type="entry name" value="Tip"/>
</dbReference>
<keyword evidence="2" id="KW-0812">Transmembrane</keyword>
<reference evidence="8" key="1">
    <citation type="journal article" date="2020" name="New Phytol.">
        <title>Comparative genomics reveals dynamic genome evolution in host specialist ectomycorrhizal fungi.</title>
        <authorList>
            <person name="Lofgren L.A."/>
            <person name="Nguyen N.H."/>
            <person name="Vilgalys R."/>
            <person name="Ruytinx J."/>
            <person name="Liao H.L."/>
            <person name="Branco S."/>
            <person name="Kuo A."/>
            <person name="LaButti K."/>
            <person name="Lipzen A."/>
            <person name="Andreopoulos W."/>
            <person name="Pangilinan J."/>
            <person name="Riley R."/>
            <person name="Hundley H."/>
            <person name="Na H."/>
            <person name="Barry K."/>
            <person name="Grigoriev I.V."/>
            <person name="Stajich J.E."/>
            <person name="Kennedy P.G."/>
        </authorList>
    </citation>
    <scope>NUCLEOTIDE SEQUENCE</scope>
    <source>
        <strain evidence="8">DOB743</strain>
    </source>
</reference>
<evidence type="ECO:0000256" key="2">
    <source>
        <dbReference type="ARBA" id="ARBA00022692"/>
    </source>
</evidence>
<dbReference type="OrthoDB" id="10022113at2759"/>
<sequence length="293" mass="32337">MGTCDPGRELKRNGTKVDRLAPSTAGAECNRSSLVDVSHRAVSAHAHESCSHESSGFGSTTIYTPGIRIDTTLRPSSFLSRELSPSPGYHIFSVYPSAHQARRRYGFPDLLFIVSNPSDQSRTPKLLLSETCAKGLGGCDEKGNDRRGFELITKGAEPLEAVKDSRFWIWTRIEMASRSKALLFVQNNFYYDAFFLNAIVMDGARSQTVRHIPSYRCSSWATSYHSLLTPYSFFGLGRTNNYIENLFVGSTKHTQEHFINMEGVIPNSRVVILLVTGHGEGSYSSGQGLGSHG</sequence>
<gene>
    <name evidence="8" type="ORF">EV702DRAFT_1044074</name>
</gene>
<evidence type="ECO:0000256" key="6">
    <source>
        <dbReference type="SAM" id="MobiDB-lite"/>
    </source>
</evidence>
<organism evidence="8 9">
    <name type="scientific">Suillus placidus</name>
    <dbReference type="NCBI Taxonomy" id="48579"/>
    <lineage>
        <taxon>Eukaryota</taxon>
        <taxon>Fungi</taxon>
        <taxon>Dikarya</taxon>
        <taxon>Basidiomycota</taxon>
        <taxon>Agaricomycotina</taxon>
        <taxon>Agaricomycetes</taxon>
        <taxon>Agaricomycetidae</taxon>
        <taxon>Boletales</taxon>
        <taxon>Suillineae</taxon>
        <taxon>Suillaceae</taxon>
        <taxon>Suillus</taxon>
    </lineage>
</organism>
<dbReference type="AlphaFoldDB" id="A0A9P6ZYG7"/>
<evidence type="ECO:0000259" key="7">
    <source>
        <dbReference type="Pfam" id="PF23122"/>
    </source>
</evidence>
<keyword evidence="4" id="KW-0472">Membrane</keyword>
<dbReference type="PANTHER" id="PTHR13412:SF0">
    <property type="entry name" value="T-CELL IMMUNOMODULATORY PROTEIN"/>
    <property type="match status" value="1"/>
</dbReference>
<keyword evidence="5" id="KW-0325">Glycoprotein</keyword>